<dbReference type="STRING" id="1045774.SAMN05421872_109149"/>
<dbReference type="Proteomes" id="UP000199034">
    <property type="component" value="Unassembled WGS sequence"/>
</dbReference>
<keyword evidence="2" id="KW-1185">Reference proteome</keyword>
<proteinExistence type="predicted"/>
<dbReference type="RefSeq" id="WP_090858857.1">
    <property type="nucleotide sequence ID" value="NZ_FMZM01000009.1"/>
</dbReference>
<dbReference type="AlphaFoldDB" id="A0A1G6W2Z2"/>
<name>A0A1G6W2Z2_9ACTN</name>
<dbReference type="EMBL" id="FMZM01000009">
    <property type="protein sequence ID" value="SDD60158.1"/>
    <property type="molecule type" value="Genomic_DNA"/>
</dbReference>
<evidence type="ECO:0000313" key="1">
    <source>
        <dbReference type="EMBL" id="SDD60158.1"/>
    </source>
</evidence>
<evidence type="ECO:0000313" key="2">
    <source>
        <dbReference type="Proteomes" id="UP000199034"/>
    </source>
</evidence>
<accession>A0A1G6W2Z2</accession>
<gene>
    <name evidence="1" type="ORF">SAMN05421872_109149</name>
</gene>
<reference evidence="2" key="1">
    <citation type="submission" date="2016-10" db="EMBL/GenBank/DDBJ databases">
        <authorList>
            <person name="Varghese N."/>
            <person name="Submissions S."/>
        </authorList>
    </citation>
    <scope>NUCLEOTIDE SEQUENCE [LARGE SCALE GENOMIC DNA]</scope>
    <source>
        <strain evidence="2">CGMCC 4.6858</strain>
    </source>
</reference>
<protein>
    <submittedName>
        <fullName evidence="1">Uncharacterized protein</fullName>
    </submittedName>
</protein>
<sequence length="77" mass="7985">MTSTHAPGSGDPAWVDPEDRGLAYGVGAFAGVLLAAFASMKLLEGLQRTGRVGARQPAAQPLSSLFWRSRAGVTRSG</sequence>
<organism evidence="1 2">
    <name type="scientific">Nocardioides lianchengensis</name>
    <dbReference type="NCBI Taxonomy" id="1045774"/>
    <lineage>
        <taxon>Bacteria</taxon>
        <taxon>Bacillati</taxon>
        <taxon>Actinomycetota</taxon>
        <taxon>Actinomycetes</taxon>
        <taxon>Propionibacteriales</taxon>
        <taxon>Nocardioidaceae</taxon>
        <taxon>Nocardioides</taxon>
    </lineage>
</organism>